<gene>
    <name evidence="1" type="ordered locus">Acid_4234</name>
</gene>
<sequence length="139" mass="15736" precursor="true">MIIAITCVIAIVVIVFVLGVRPKDLPEPEPVSPFQHLDERKAAIYENLRDLQFEYRVGKLSDADYQQTKRDLQKELAAVMAEVDRIRDEMKLPPAVAVPKSKPAKREIDPHTCPHCNAHFEKELKFCGECGKPMKAVNV</sequence>
<accession>Q01YR9</accession>
<proteinExistence type="predicted"/>
<dbReference type="HOGENOM" id="CLU_1843801_0_0_0"/>
<dbReference type="AlphaFoldDB" id="Q01YR9"/>
<dbReference type="eggNOG" id="ENOG50339H2">
    <property type="taxonomic scope" value="Bacteria"/>
</dbReference>
<dbReference type="OrthoDB" id="129601at2"/>
<dbReference type="STRING" id="234267.Acid_4234"/>
<dbReference type="KEGG" id="sus:Acid_4234"/>
<name>Q01YR9_SOLUE</name>
<dbReference type="EMBL" id="CP000473">
    <property type="protein sequence ID" value="ABJ85196.1"/>
    <property type="molecule type" value="Genomic_DNA"/>
</dbReference>
<evidence type="ECO:0000313" key="1">
    <source>
        <dbReference type="EMBL" id="ABJ85196.1"/>
    </source>
</evidence>
<evidence type="ECO:0008006" key="2">
    <source>
        <dbReference type="Google" id="ProtNLM"/>
    </source>
</evidence>
<reference evidence="1" key="1">
    <citation type="submission" date="2006-10" db="EMBL/GenBank/DDBJ databases">
        <title>Complete sequence of Solibacter usitatus Ellin6076.</title>
        <authorList>
            <consortium name="US DOE Joint Genome Institute"/>
            <person name="Copeland A."/>
            <person name="Lucas S."/>
            <person name="Lapidus A."/>
            <person name="Barry K."/>
            <person name="Detter J.C."/>
            <person name="Glavina del Rio T."/>
            <person name="Hammon N."/>
            <person name="Israni S."/>
            <person name="Dalin E."/>
            <person name="Tice H."/>
            <person name="Pitluck S."/>
            <person name="Thompson L.S."/>
            <person name="Brettin T."/>
            <person name="Bruce D."/>
            <person name="Han C."/>
            <person name="Tapia R."/>
            <person name="Gilna P."/>
            <person name="Schmutz J."/>
            <person name="Larimer F."/>
            <person name="Land M."/>
            <person name="Hauser L."/>
            <person name="Kyrpides N."/>
            <person name="Mikhailova N."/>
            <person name="Janssen P.H."/>
            <person name="Kuske C.R."/>
            <person name="Richardson P."/>
        </authorList>
    </citation>
    <scope>NUCLEOTIDE SEQUENCE</scope>
    <source>
        <strain evidence="1">Ellin6076</strain>
    </source>
</reference>
<protein>
    <recommendedName>
        <fullName evidence="2">Zinc-ribbon domain-containing protein</fullName>
    </recommendedName>
</protein>
<organism evidence="1">
    <name type="scientific">Solibacter usitatus (strain Ellin6076)</name>
    <dbReference type="NCBI Taxonomy" id="234267"/>
    <lineage>
        <taxon>Bacteria</taxon>
        <taxon>Pseudomonadati</taxon>
        <taxon>Acidobacteriota</taxon>
        <taxon>Terriglobia</taxon>
        <taxon>Bryobacterales</taxon>
        <taxon>Solibacteraceae</taxon>
        <taxon>Candidatus Solibacter</taxon>
    </lineage>
</organism>
<dbReference type="InParanoid" id="Q01YR9"/>